<name>A0A917B2D4_9MICO</name>
<dbReference type="InterPro" id="IPR006442">
    <property type="entry name" value="Antitoxin_Phd/YefM"/>
</dbReference>
<dbReference type="PANTHER" id="PTHR33713">
    <property type="entry name" value="ANTITOXIN YAFN-RELATED"/>
    <property type="match status" value="1"/>
</dbReference>
<reference evidence="3 4" key="1">
    <citation type="journal article" date="2014" name="Int. J. Syst. Evol. Microbiol.">
        <title>Complete genome sequence of Corynebacterium casei LMG S-19264T (=DSM 44701T), isolated from a smear-ripened cheese.</title>
        <authorList>
            <consortium name="US DOE Joint Genome Institute (JGI-PGF)"/>
            <person name="Walter F."/>
            <person name="Albersmeier A."/>
            <person name="Kalinowski J."/>
            <person name="Ruckert C."/>
        </authorList>
    </citation>
    <scope>NUCLEOTIDE SEQUENCE [LARGE SCALE GENOMIC DNA]</scope>
    <source>
        <strain evidence="3 4">CGMCC 1.12976</strain>
    </source>
</reference>
<dbReference type="InterPro" id="IPR051405">
    <property type="entry name" value="phD/YefM_antitoxin"/>
</dbReference>
<sequence>MTILSDVPVSAARQQLASIVNQVRTEHEPVYLERHGKRVAALIDSDDLAHLIALAEDMTDIREAELAREEMLRTGETPVPWAEVKAELGLS</sequence>
<dbReference type="EMBL" id="BMGP01000001">
    <property type="protein sequence ID" value="GGF16762.1"/>
    <property type="molecule type" value="Genomic_DNA"/>
</dbReference>
<dbReference type="Pfam" id="PF02604">
    <property type="entry name" value="PhdYeFM_antitox"/>
    <property type="match status" value="1"/>
</dbReference>
<comment type="caution">
    <text evidence="3">The sequence shown here is derived from an EMBL/GenBank/DDBJ whole genome shotgun (WGS) entry which is preliminary data.</text>
</comment>
<dbReference type="InterPro" id="IPR036165">
    <property type="entry name" value="YefM-like_sf"/>
</dbReference>
<keyword evidence="4" id="KW-1185">Reference proteome</keyword>
<dbReference type="RefSeq" id="WP_188673990.1">
    <property type="nucleotide sequence ID" value="NZ_BMGP01000001.1"/>
</dbReference>
<evidence type="ECO:0000256" key="1">
    <source>
        <dbReference type="ARBA" id="ARBA00009981"/>
    </source>
</evidence>
<comment type="function">
    <text evidence="2">Antitoxin component of a type II toxin-antitoxin (TA) system.</text>
</comment>
<protein>
    <recommendedName>
        <fullName evidence="2">Antitoxin</fullName>
    </recommendedName>
</protein>
<dbReference type="Gene3D" id="3.40.1620.10">
    <property type="entry name" value="YefM-like domain"/>
    <property type="match status" value="1"/>
</dbReference>
<organism evidence="3 4">
    <name type="scientific">Subtercola lobariae</name>
    <dbReference type="NCBI Taxonomy" id="1588641"/>
    <lineage>
        <taxon>Bacteria</taxon>
        <taxon>Bacillati</taxon>
        <taxon>Actinomycetota</taxon>
        <taxon>Actinomycetes</taxon>
        <taxon>Micrococcales</taxon>
        <taxon>Microbacteriaceae</taxon>
        <taxon>Subtercola</taxon>
    </lineage>
</organism>
<evidence type="ECO:0000313" key="4">
    <source>
        <dbReference type="Proteomes" id="UP000598775"/>
    </source>
</evidence>
<accession>A0A917B2D4</accession>
<dbReference type="Proteomes" id="UP000598775">
    <property type="component" value="Unassembled WGS sequence"/>
</dbReference>
<evidence type="ECO:0000313" key="3">
    <source>
        <dbReference type="EMBL" id="GGF16762.1"/>
    </source>
</evidence>
<proteinExistence type="inferred from homology"/>
<comment type="similarity">
    <text evidence="1 2">Belongs to the phD/YefM antitoxin family.</text>
</comment>
<dbReference type="NCBIfam" id="TIGR01552">
    <property type="entry name" value="phd_fam"/>
    <property type="match status" value="1"/>
</dbReference>
<gene>
    <name evidence="3" type="ORF">GCM10011399_08120</name>
</gene>
<dbReference type="PANTHER" id="PTHR33713:SF10">
    <property type="entry name" value="ANTITOXIN YAFN"/>
    <property type="match status" value="1"/>
</dbReference>
<dbReference type="SUPFAM" id="SSF143120">
    <property type="entry name" value="YefM-like"/>
    <property type="match status" value="1"/>
</dbReference>
<evidence type="ECO:0000256" key="2">
    <source>
        <dbReference type="RuleBase" id="RU362080"/>
    </source>
</evidence>
<dbReference type="AlphaFoldDB" id="A0A917B2D4"/>